<dbReference type="EMBL" id="KZ522852">
    <property type="protein sequence ID" value="PKU28041.1"/>
    <property type="molecule type" value="Genomic_DNA"/>
</dbReference>
<dbReference type="AlphaFoldDB" id="A0A2I0T2M1"/>
<organism evidence="1 2">
    <name type="scientific">Limosa lapponica baueri</name>
    <dbReference type="NCBI Taxonomy" id="1758121"/>
    <lineage>
        <taxon>Eukaryota</taxon>
        <taxon>Metazoa</taxon>
        <taxon>Chordata</taxon>
        <taxon>Craniata</taxon>
        <taxon>Vertebrata</taxon>
        <taxon>Euteleostomi</taxon>
        <taxon>Archelosauria</taxon>
        <taxon>Archosauria</taxon>
        <taxon>Dinosauria</taxon>
        <taxon>Saurischia</taxon>
        <taxon>Theropoda</taxon>
        <taxon>Coelurosauria</taxon>
        <taxon>Aves</taxon>
        <taxon>Neognathae</taxon>
        <taxon>Neoaves</taxon>
        <taxon>Charadriiformes</taxon>
        <taxon>Scolopacidae</taxon>
        <taxon>Limosa</taxon>
    </lineage>
</organism>
<sequence>MLMEMVLKYLLMPSTKIVEGDPAVSCTSCFGAWVCWGRWKLRLCGRAGCATEAVSSLSPSARERAGSSTGLSFTLLINFGRWPVPHRSGRCGERRSA</sequence>
<proteinExistence type="predicted"/>
<name>A0A2I0T2M1_LIMLA</name>
<protein>
    <submittedName>
        <fullName evidence="1">Uncharacterized protein</fullName>
    </submittedName>
</protein>
<gene>
    <name evidence="1" type="ORF">llap_21655</name>
</gene>
<dbReference type="Proteomes" id="UP000233556">
    <property type="component" value="Unassembled WGS sequence"/>
</dbReference>
<reference evidence="2" key="2">
    <citation type="submission" date="2017-12" db="EMBL/GenBank/DDBJ databases">
        <title>Genome sequence of the Bar-tailed Godwit (Limosa lapponica baueri).</title>
        <authorList>
            <person name="Lima N.C.B."/>
            <person name="Parody-Merino A.M."/>
            <person name="Battley P.F."/>
            <person name="Fidler A.E."/>
            <person name="Prosdocimi F."/>
        </authorList>
    </citation>
    <scope>NUCLEOTIDE SEQUENCE [LARGE SCALE GENOMIC DNA]</scope>
</reference>
<accession>A0A2I0T2M1</accession>
<evidence type="ECO:0000313" key="2">
    <source>
        <dbReference type="Proteomes" id="UP000233556"/>
    </source>
</evidence>
<reference evidence="2" key="1">
    <citation type="submission" date="2017-11" db="EMBL/GenBank/DDBJ databases">
        <authorList>
            <person name="Lima N.C."/>
            <person name="Parody-Merino A.M."/>
            <person name="Battley P.F."/>
            <person name="Fidler A.E."/>
            <person name="Prosdocimi F."/>
        </authorList>
    </citation>
    <scope>NUCLEOTIDE SEQUENCE [LARGE SCALE GENOMIC DNA]</scope>
</reference>
<evidence type="ECO:0000313" key="1">
    <source>
        <dbReference type="EMBL" id="PKU28041.1"/>
    </source>
</evidence>
<keyword evidence="2" id="KW-1185">Reference proteome</keyword>